<name>A0ACC1J8B8_9FUNG</name>
<comment type="caution">
    <text evidence="1">The sequence shown here is derived from an EMBL/GenBank/DDBJ whole genome shotgun (WGS) entry which is preliminary data.</text>
</comment>
<dbReference type="EMBL" id="JANBPW010002240">
    <property type="protein sequence ID" value="KAJ1941520.1"/>
    <property type="molecule type" value="Genomic_DNA"/>
</dbReference>
<sequence length="623" mass="66643">MVGTPQQAAQVAPMRPTQQVPTPRPAVRPNVSGAGGFQGLTNIQNLQQLQQLQLQLQMQAQAQGQASQNQQMMAAQQLVQQNQVRPHPVTAESVQQWMQVFETIVIPFTFRDQQINLSLYTARSLMGQLEAMHDAVGSAEVRQVCMRIISMAQQIVGRTMDSETLQAVPATVPAARTASNVSNVASSPAMPMATAPGAQPKRAAGTKGAKKRASQSPLTVARPAQKAATPPSGDVKPNVSAATGVTAATGAPVMARKESVSADSAISAVEEVRQRVRRQGVDRLQRRVLSEEAKTAVRESLPAIEQLVVPMLPSLPTLYMAMRNDQRIAHILTIEQLVAEQKRLLSEDVYMVTPEQLKEFRALLLQSIAIMKTWAGRQMETMKPHDAAPQTTAPLTNMHPGAVTTDPALEPFQRAVKRPLEPTNLKLPAAKKRGSTATGKSTVDTGAQPPVSSQEPQHVVPAGPVLPPGMTQEQFQRLPQELRVGILQQQQAALIRQSTTALAAAAAVGTAASSSSLPQPPPMPAPAAPVDGTGTGTGTHLWAALQGIGGAAQPDEDLERLKRLEQDKWNNPLEYLVGVLDRFTKGAERAGVEPAPILQQAFWPIARKSMASGWGVVAADAVL</sequence>
<gene>
    <name evidence="1" type="ORF">FBU59_003476</name>
</gene>
<keyword evidence="2" id="KW-1185">Reference proteome</keyword>
<organism evidence="1 2">
    <name type="scientific">Linderina macrospora</name>
    <dbReference type="NCBI Taxonomy" id="4868"/>
    <lineage>
        <taxon>Eukaryota</taxon>
        <taxon>Fungi</taxon>
        <taxon>Fungi incertae sedis</taxon>
        <taxon>Zoopagomycota</taxon>
        <taxon>Kickxellomycotina</taxon>
        <taxon>Kickxellomycetes</taxon>
        <taxon>Kickxellales</taxon>
        <taxon>Kickxellaceae</taxon>
        <taxon>Linderina</taxon>
    </lineage>
</organism>
<accession>A0ACC1J8B8</accession>
<dbReference type="Proteomes" id="UP001150603">
    <property type="component" value="Unassembled WGS sequence"/>
</dbReference>
<evidence type="ECO:0000313" key="2">
    <source>
        <dbReference type="Proteomes" id="UP001150603"/>
    </source>
</evidence>
<protein>
    <submittedName>
        <fullName evidence="1">Uncharacterized protein</fullName>
    </submittedName>
</protein>
<evidence type="ECO:0000313" key="1">
    <source>
        <dbReference type="EMBL" id="KAJ1941520.1"/>
    </source>
</evidence>
<reference evidence="1" key="1">
    <citation type="submission" date="2022-07" db="EMBL/GenBank/DDBJ databases">
        <title>Phylogenomic reconstructions and comparative analyses of Kickxellomycotina fungi.</title>
        <authorList>
            <person name="Reynolds N.K."/>
            <person name="Stajich J.E."/>
            <person name="Barry K."/>
            <person name="Grigoriev I.V."/>
            <person name="Crous P."/>
            <person name="Smith M.E."/>
        </authorList>
    </citation>
    <scope>NUCLEOTIDE SEQUENCE</scope>
    <source>
        <strain evidence="1">NRRL 5244</strain>
    </source>
</reference>
<proteinExistence type="predicted"/>